<evidence type="ECO:0000313" key="3">
    <source>
        <dbReference type="Proteomes" id="UP000190637"/>
    </source>
</evidence>
<organism evidence="2 3">
    <name type="scientific">Marinactinospora thermotolerans DSM 45154</name>
    <dbReference type="NCBI Taxonomy" id="1122192"/>
    <lineage>
        <taxon>Bacteria</taxon>
        <taxon>Bacillati</taxon>
        <taxon>Actinomycetota</taxon>
        <taxon>Actinomycetes</taxon>
        <taxon>Streptosporangiales</taxon>
        <taxon>Nocardiopsidaceae</taxon>
        <taxon>Marinactinospora</taxon>
    </lineage>
</organism>
<sequence>MPDDRGMTFDEEPLSGGNVSAGVVRVGDTVRRPAGPWTPAVHALLDHLHSVGFHAAPRALGLDERGREVLSYCPGVPTWPERFDLMEPRSALTRVGHIIRDFHDAVAGFTPPPGARWRVLYPQAGDEIIAHHDLAPWNLIAGTDSWAFIDWDTAAPGTRLWDLAYAVVSFVPLSAEPALRRGDPVERMRALVEGYGLEDEDDRRRLIGLTAERARAMHDLLAEQAARGNAPWERLWREGHGRIWRANADHILDNRQRWEDGLLG</sequence>
<name>A0A1T4T4E7_9ACTN</name>
<dbReference type="Proteomes" id="UP000190637">
    <property type="component" value="Unassembled WGS sequence"/>
</dbReference>
<gene>
    <name evidence="2" type="ORF">SAMN02745673_04456</name>
</gene>
<evidence type="ECO:0000313" key="2">
    <source>
        <dbReference type="EMBL" id="SKA35306.1"/>
    </source>
</evidence>
<reference evidence="2 3" key="1">
    <citation type="submission" date="2017-02" db="EMBL/GenBank/DDBJ databases">
        <authorList>
            <person name="Peterson S.W."/>
        </authorList>
    </citation>
    <scope>NUCLEOTIDE SEQUENCE [LARGE SCALE GENOMIC DNA]</scope>
    <source>
        <strain evidence="2 3">DSM 45154</strain>
    </source>
</reference>
<dbReference type="InterPro" id="IPR011009">
    <property type="entry name" value="Kinase-like_dom_sf"/>
</dbReference>
<dbReference type="Gene3D" id="3.90.1200.10">
    <property type="match status" value="1"/>
</dbReference>
<dbReference type="Pfam" id="PF01636">
    <property type="entry name" value="APH"/>
    <property type="match status" value="1"/>
</dbReference>
<evidence type="ECO:0000259" key="1">
    <source>
        <dbReference type="Pfam" id="PF01636"/>
    </source>
</evidence>
<keyword evidence="2" id="KW-0418">Kinase</keyword>
<keyword evidence="3" id="KW-1185">Reference proteome</keyword>
<dbReference type="EMBL" id="FUWS01000014">
    <property type="protein sequence ID" value="SKA35306.1"/>
    <property type="molecule type" value="Genomic_DNA"/>
</dbReference>
<dbReference type="InterPro" id="IPR002575">
    <property type="entry name" value="Aminoglycoside_PTrfase"/>
</dbReference>
<dbReference type="AlphaFoldDB" id="A0A1T4T4E7"/>
<protein>
    <submittedName>
        <fullName evidence="2">Putative homoserine kinase type II (Protein kinase fold)</fullName>
    </submittedName>
</protein>
<keyword evidence="2" id="KW-0808">Transferase</keyword>
<dbReference type="SUPFAM" id="SSF56112">
    <property type="entry name" value="Protein kinase-like (PK-like)"/>
    <property type="match status" value="1"/>
</dbReference>
<proteinExistence type="predicted"/>
<feature type="domain" description="Aminoglycoside phosphotransferase" evidence="1">
    <location>
        <begin position="122"/>
        <end position="180"/>
    </location>
</feature>
<accession>A0A1T4T4E7</accession>
<dbReference type="GO" id="GO:0016301">
    <property type="term" value="F:kinase activity"/>
    <property type="evidence" value="ECO:0007669"/>
    <property type="project" value="UniProtKB-KW"/>
</dbReference>
<dbReference type="STRING" id="1122192.SAMN02745673_04456"/>